<feature type="transmembrane region" description="Helical" evidence="1">
    <location>
        <begin position="6"/>
        <end position="22"/>
    </location>
</feature>
<comment type="caution">
    <text evidence="2">The sequence shown here is derived from an EMBL/GenBank/DDBJ whole genome shotgun (WGS) entry which is preliminary data.</text>
</comment>
<accession>A0ABX9X5W1</accession>
<keyword evidence="1" id="KW-0812">Transmembrane</keyword>
<sequence>MIILDLIYYIVIITNFTVSIIEKKLWKQLFWFYFGITIITEILFTTKAGFITARMYNYLDLFCIIYFGYIYNKELHDNYVIRIITILFFLLGGIFIFISKTNYSIITGYLYCIFLFFISLFWFYKKISSKDQTQDILNLCFFWISCSLLFWSLFYIFRMFPMYFFNKKDPGFLKEISNVFSIVNIITYSLFLRGLFCRQ</sequence>
<protein>
    <recommendedName>
        <fullName evidence="4">YhhN-like protein</fullName>
    </recommendedName>
</protein>
<gene>
    <name evidence="2" type="ORF">EGI15_08565</name>
</gene>
<feature type="transmembrane region" description="Helical" evidence="1">
    <location>
        <begin position="104"/>
        <end position="124"/>
    </location>
</feature>
<organism evidence="2 3">
    <name type="scientific">Chryseobacterium cucumeris</name>
    <dbReference type="NCBI Taxonomy" id="1813611"/>
    <lineage>
        <taxon>Bacteria</taxon>
        <taxon>Pseudomonadati</taxon>
        <taxon>Bacteroidota</taxon>
        <taxon>Flavobacteriia</taxon>
        <taxon>Flavobacteriales</taxon>
        <taxon>Weeksellaceae</taxon>
        <taxon>Chryseobacterium group</taxon>
        <taxon>Chryseobacterium</taxon>
    </lineage>
</organism>
<keyword evidence="3" id="KW-1185">Reference proteome</keyword>
<dbReference type="EMBL" id="RJTW01000005">
    <property type="protein sequence ID" value="ROH92292.1"/>
    <property type="molecule type" value="Genomic_DNA"/>
</dbReference>
<evidence type="ECO:0000313" key="3">
    <source>
        <dbReference type="Proteomes" id="UP000281899"/>
    </source>
</evidence>
<feature type="transmembrane region" description="Helical" evidence="1">
    <location>
        <begin position="29"/>
        <end position="49"/>
    </location>
</feature>
<dbReference type="Proteomes" id="UP000281899">
    <property type="component" value="Unassembled WGS sequence"/>
</dbReference>
<evidence type="ECO:0008006" key="4">
    <source>
        <dbReference type="Google" id="ProtNLM"/>
    </source>
</evidence>
<reference evidence="2 3" key="1">
    <citation type="submission" date="2018-11" db="EMBL/GenBank/DDBJ databases">
        <title>Proposal to divide the Flavobacteriaceae and reorganize its genera based on Amino Acid Identity values calculated from whole genome sequences.</title>
        <authorList>
            <person name="Nicholson A.C."/>
            <person name="Gulvik C.A."/>
            <person name="Whitney A.M."/>
            <person name="Humrighouse B.W."/>
            <person name="Bell M."/>
            <person name="Holmes B."/>
            <person name="Steigerwalt A."/>
            <person name="Villarma A."/>
            <person name="Sheth M."/>
            <person name="Batra D."/>
            <person name="Pryor J."/>
            <person name="Bernardet J.-F."/>
            <person name="Hugo C."/>
            <person name="Kampfer P."/>
            <person name="Newman J."/>
            <person name="Mcquiston J.R."/>
        </authorList>
    </citation>
    <scope>NUCLEOTIDE SEQUENCE [LARGE SCALE GENOMIC DNA]</scope>
    <source>
        <strain evidence="2 3">G0235</strain>
    </source>
</reference>
<evidence type="ECO:0000313" key="2">
    <source>
        <dbReference type="EMBL" id="ROH92292.1"/>
    </source>
</evidence>
<feature type="transmembrane region" description="Helical" evidence="1">
    <location>
        <begin position="176"/>
        <end position="196"/>
    </location>
</feature>
<keyword evidence="1" id="KW-1133">Transmembrane helix</keyword>
<proteinExistence type="predicted"/>
<feature type="transmembrane region" description="Helical" evidence="1">
    <location>
        <begin position="136"/>
        <end position="156"/>
    </location>
</feature>
<feature type="transmembrane region" description="Helical" evidence="1">
    <location>
        <begin position="79"/>
        <end position="98"/>
    </location>
</feature>
<evidence type="ECO:0000256" key="1">
    <source>
        <dbReference type="SAM" id="Phobius"/>
    </source>
</evidence>
<name>A0ABX9X5W1_9FLAO</name>
<keyword evidence="1" id="KW-0472">Membrane</keyword>
<feature type="transmembrane region" description="Helical" evidence="1">
    <location>
        <begin position="55"/>
        <end position="72"/>
    </location>
</feature>